<evidence type="ECO:0000313" key="1">
    <source>
        <dbReference type="EMBL" id="PXA03639.1"/>
    </source>
</evidence>
<dbReference type="AlphaFoldDB" id="A0A317ZIP7"/>
<name>A0A317ZIP7_9BACT</name>
<dbReference type="Proteomes" id="UP000247099">
    <property type="component" value="Unassembled WGS sequence"/>
</dbReference>
<comment type="caution">
    <text evidence="1">The sequence shown here is derived from an EMBL/GenBank/DDBJ whole genome shotgun (WGS) entry which is preliminary data.</text>
</comment>
<dbReference type="OrthoDB" id="183622at2"/>
<organism evidence="1 2">
    <name type="scientific">Coraliomargarita sinensis</name>
    <dbReference type="NCBI Taxonomy" id="2174842"/>
    <lineage>
        <taxon>Bacteria</taxon>
        <taxon>Pseudomonadati</taxon>
        <taxon>Verrucomicrobiota</taxon>
        <taxon>Opitutia</taxon>
        <taxon>Puniceicoccales</taxon>
        <taxon>Coraliomargaritaceae</taxon>
        <taxon>Coraliomargarita</taxon>
    </lineage>
</organism>
<keyword evidence="2" id="KW-1185">Reference proteome</keyword>
<evidence type="ECO:0008006" key="3">
    <source>
        <dbReference type="Google" id="ProtNLM"/>
    </source>
</evidence>
<dbReference type="EMBL" id="QHJQ01000008">
    <property type="protein sequence ID" value="PXA03639.1"/>
    <property type="molecule type" value="Genomic_DNA"/>
</dbReference>
<evidence type="ECO:0000313" key="2">
    <source>
        <dbReference type="Proteomes" id="UP000247099"/>
    </source>
</evidence>
<dbReference type="Pfam" id="PF03690">
    <property type="entry name" value="MYG1_exonuc"/>
    <property type="match status" value="1"/>
</dbReference>
<protein>
    <recommendedName>
        <fullName evidence="3">Metal-dependent hydrolase</fullName>
    </recommendedName>
</protein>
<accession>A0A317ZIP7</accession>
<gene>
    <name evidence="1" type="ORF">DDZ13_11485</name>
</gene>
<proteinExistence type="predicted"/>
<dbReference type="InterPro" id="IPR003226">
    <property type="entry name" value="MYG1_exonuclease"/>
</dbReference>
<dbReference type="RefSeq" id="WP_110131639.1">
    <property type="nucleotide sequence ID" value="NZ_QHJQ01000008.1"/>
</dbReference>
<dbReference type="InParanoid" id="A0A317ZIP7"/>
<reference evidence="1 2" key="1">
    <citation type="submission" date="2018-05" db="EMBL/GenBank/DDBJ databases">
        <title>Coraliomargarita sinensis sp. nov., isolated from a marine solar saltern.</title>
        <authorList>
            <person name="Zhou L.Y."/>
        </authorList>
    </citation>
    <scope>NUCLEOTIDE SEQUENCE [LARGE SCALE GENOMIC DNA]</scope>
    <source>
        <strain evidence="1 2">WN38</strain>
    </source>
</reference>
<sequence length="284" mass="32123">MLTSILTHPGGAHKDDLLACCVLLADNPVRIERRDPKPEDLNSEEIAVIDIGHQHDPAKSNFDHHQFPREAPPSCALSLVLQDLGLYDDAKRFCDWLETSEWLDCRGPVNTADWLGAGRDILAKLNSPIDVTLLRRFAGQEVHQPGEPVWEIMRMIGQDLIAYISGLRERMAYIAEHAEIWELDGFSVLYLPRTEPLPGEPSAGLGRYIEELEVKTEVLATVYPDRRGEGYGMRRYNDDPRLDFTRIEQESDVHFAHKQGFIAKTSAVDPDRLKNLVQATFAQN</sequence>